<dbReference type="Pfam" id="PF02616">
    <property type="entry name" value="SMC_ScpA"/>
    <property type="match status" value="1"/>
</dbReference>
<keyword evidence="1" id="KW-0159">Chromosome partition</keyword>
<dbReference type="EMBL" id="JACCBK010000001">
    <property type="protein sequence ID" value="NYD84813.1"/>
    <property type="molecule type" value="Genomic_DNA"/>
</dbReference>
<dbReference type="GO" id="GO:0007059">
    <property type="term" value="P:chromosome segregation"/>
    <property type="evidence" value="ECO:0007669"/>
    <property type="project" value="UniProtKB-KW"/>
</dbReference>
<feature type="region of interest" description="Disordered" evidence="3">
    <location>
        <begin position="1"/>
        <end position="22"/>
    </location>
</feature>
<reference evidence="5 6" key="1">
    <citation type="submission" date="2020-07" db="EMBL/GenBank/DDBJ databases">
        <title>Sequencing the genomes of 1000 actinobacteria strains.</title>
        <authorList>
            <person name="Klenk H.-P."/>
        </authorList>
    </citation>
    <scope>NUCLEOTIDE SEQUENCE [LARGE SCALE GENOMIC DNA]</scope>
    <source>
        <strain evidence="5 6">DSM 24482</strain>
    </source>
</reference>
<comment type="caution">
    <text evidence="5">The sequence shown here is derived from an EMBL/GenBank/DDBJ whole genome shotgun (WGS) entry which is preliminary data.</text>
</comment>
<keyword evidence="7" id="KW-1185">Reference proteome</keyword>
<dbReference type="PANTHER" id="PTHR33969">
    <property type="entry name" value="SEGREGATION AND CONDENSATION PROTEIN A"/>
    <property type="match status" value="1"/>
</dbReference>
<reference evidence="4 7" key="2">
    <citation type="submission" date="2021-01" db="EMBL/GenBank/DDBJ databases">
        <title>Whole genome shotgun sequence of Cellulomonas oligotrophica NBRC 109435.</title>
        <authorList>
            <person name="Komaki H."/>
            <person name="Tamura T."/>
        </authorList>
    </citation>
    <scope>NUCLEOTIDE SEQUENCE [LARGE SCALE GENOMIC DNA]</scope>
    <source>
        <strain evidence="4 7">NBRC 109435</strain>
    </source>
</reference>
<dbReference type="Proteomes" id="UP000577956">
    <property type="component" value="Unassembled WGS sequence"/>
</dbReference>
<gene>
    <name evidence="5" type="ORF">BKA21_000362</name>
    <name evidence="4" type="ORF">Col01nite_10400</name>
</gene>
<protein>
    <recommendedName>
        <fullName evidence="2">Segregation and condensation protein A</fullName>
    </recommendedName>
</protein>
<name>A0A7Y9JVP3_9CELL</name>
<dbReference type="Gene3D" id="6.10.250.2410">
    <property type="match status" value="1"/>
</dbReference>
<accession>A0A7Y9JVP3</accession>
<dbReference type="InterPro" id="IPR003768">
    <property type="entry name" value="ScpA"/>
</dbReference>
<evidence type="ECO:0000256" key="3">
    <source>
        <dbReference type="SAM" id="MobiDB-lite"/>
    </source>
</evidence>
<feature type="region of interest" description="Disordered" evidence="3">
    <location>
        <begin position="293"/>
        <end position="329"/>
    </location>
</feature>
<dbReference type="EMBL" id="BONN01000002">
    <property type="protein sequence ID" value="GIG31881.1"/>
    <property type="molecule type" value="Genomic_DNA"/>
</dbReference>
<organism evidence="5 6">
    <name type="scientific">Cellulomonas oligotrophica</name>
    <dbReference type="NCBI Taxonomy" id="931536"/>
    <lineage>
        <taxon>Bacteria</taxon>
        <taxon>Bacillati</taxon>
        <taxon>Actinomycetota</taxon>
        <taxon>Actinomycetes</taxon>
        <taxon>Micrococcales</taxon>
        <taxon>Cellulomonadaceae</taxon>
        <taxon>Cellulomonas</taxon>
    </lineage>
</organism>
<evidence type="ECO:0000313" key="5">
    <source>
        <dbReference type="EMBL" id="NYD84813.1"/>
    </source>
</evidence>
<evidence type="ECO:0000256" key="2">
    <source>
        <dbReference type="ARBA" id="ARBA00044777"/>
    </source>
</evidence>
<evidence type="ECO:0000313" key="7">
    <source>
        <dbReference type="Proteomes" id="UP000618382"/>
    </source>
</evidence>
<dbReference type="AlphaFoldDB" id="A0A7Y9JVP3"/>
<evidence type="ECO:0000256" key="1">
    <source>
        <dbReference type="ARBA" id="ARBA00022829"/>
    </source>
</evidence>
<sequence length="329" mass="34592">MATQPDPAGAAQELTPPPGTPVPAPAGFEVHLAVFSGPFDLLLGLIAKHKLDITEIALAQVTDEFIAYIRAAERAALDGGRDWDLGQASEFLLVAATLLDLKAARLLPSAEVEDAEDLELLEARDLLFARLLQYRAYKEVAAYLGTGLDAGARRFPRTVGLEPHLAALLPELVWQMGTERLAELAARALAPKAPPPGVDLSHLHAPAVSVREQAALLVERLRQQGTATFRALVADADEAIVVVSRFLALLELFKEGVVAFDQVVPLGELTVRWTGGQDGDVVVSDDFDDAAAGTTTTTAPTTTTTTDAAAPVAGRTAPAAAGTGTQEDA</sequence>
<dbReference type="RefSeq" id="WP_140458898.1">
    <property type="nucleotide sequence ID" value="NZ_BAABFI010000003.1"/>
</dbReference>
<dbReference type="Proteomes" id="UP000618382">
    <property type="component" value="Unassembled WGS sequence"/>
</dbReference>
<evidence type="ECO:0000313" key="6">
    <source>
        <dbReference type="Proteomes" id="UP000577956"/>
    </source>
</evidence>
<proteinExistence type="predicted"/>
<evidence type="ECO:0000313" key="4">
    <source>
        <dbReference type="EMBL" id="GIG31881.1"/>
    </source>
</evidence>
<dbReference type="PANTHER" id="PTHR33969:SF2">
    <property type="entry name" value="SEGREGATION AND CONDENSATION PROTEIN A"/>
    <property type="match status" value="1"/>
</dbReference>